<dbReference type="AlphaFoldDB" id="F4L7P9"/>
<evidence type="ECO:0000313" key="2">
    <source>
        <dbReference type="EMBL" id="AEE54407.1"/>
    </source>
</evidence>
<feature type="domain" description="Bro-N" evidence="1">
    <location>
        <begin position="14"/>
        <end position="112"/>
    </location>
</feature>
<gene>
    <name evidence="2" type="ordered locus">Halhy_6591</name>
</gene>
<dbReference type="Proteomes" id="UP000008461">
    <property type="component" value="Plasmid pHALHY01"/>
</dbReference>
<dbReference type="RefSeq" id="WP_013768924.1">
    <property type="nucleotide sequence ID" value="NC_015511.1"/>
</dbReference>
<name>F4L7P9_HALH1</name>
<keyword evidence="3" id="KW-1185">Reference proteome</keyword>
<evidence type="ECO:0000313" key="3">
    <source>
        <dbReference type="Proteomes" id="UP000008461"/>
    </source>
</evidence>
<reference evidence="2 3" key="1">
    <citation type="journal article" date="2011" name="Stand. Genomic Sci.">
        <title>Complete genome sequence of Haliscomenobacter hydrossis type strain (O).</title>
        <authorList>
            <consortium name="US DOE Joint Genome Institute (JGI-PGF)"/>
            <person name="Daligault H."/>
            <person name="Lapidus A."/>
            <person name="Zeytun A."/>
            <person name="Nolan M."/>
            <person name="Lucas S."/>
            <person name="Del Rio T.G."/>
            <person name="Tice H."/>
            <person name="Cheng J.F."/>
            <person name="Tapia R."/>
            <person name="Han C."/>
            <person name="Goodwin L."/>
            <person name="Pitluck S."/>
            <person name="Liolios K."/>
            <person name="Pagani I."/>
            <person name="Ivanova N."/>
            <person name="Huntemann M."/>
            <person name="Mavromatis K."/>
            <person name="Mikhailova N."/>
            <person name="Pati A."/>
            <person name="Chen A."/>
            <person name="Palaniappan K."/>
            <person name="Land M."/>
            <person name="Hauser L."/>
            <person name="Brambilla E.M."/>
            <person name="Rohde M."/>
            <person name="Verbarg S."/>
            <person name="Goker M."/>
            <person name="Bristow J."/>
            <person name="Eisen J.A."/>
            <person name="Markowitz V."/>
            <person name="Hugenholtz P."/>
            <person name="Kyrpides N.C."/>
            <person name="Klenk H.P."/>
            <person name="Woyke T."/>
        </authorList>
    </citation>
    <scope>NUCLEOTIDE SEQUENCE [LARGE SCALE GENOMIC DNA]</scope>
    <source>
        <strain evidence="3">ATCC 27775 / DSM 1100 / LMG 10767 / O</strain>
        <plasmid evidence="3">Plasmid pHALHY01</plasmid>
    </source>
</reference>
<dbReference type="EMBL" id="CP002692">
    <property type="protein sequence ID" value="AEE54407.1"/>
    <property type="molecule type" value="Genomic_DNA"/>
</dbReference>
<organism evidence="2 3">
    <name type="scientific">Haliscomenobacter hydrossis (strain ATCC 27775 / DSM 1100 / LMG 10767 / O)</name>
    <dbReference type="NCBI Taxonomy" id="760192"/>
    <lineage>
        <taxon>Bacteria</taxon>
        <taxon>Pseudomonadati</taxon>
        <taxon>Bacteroidota</taxon>
        <taxon>Saprospiria</taxon>
        <taxon>Saprospirales</taxon>
        <taxon>Haliscomenobacteraceae</taxon>
        <taxon>Haliscomenobacter</taxon>
    </lineage>
</organism>
<dbReference type="Pfam" id="PF02498">
    <property type="entry name" value="Bro-N"/>
    <property type="match status" value="1"/>
</dbReference>
<keyword evidence="2" id="KW-0614">Plasmid</keyword>
<geneLocation type="plasmid" evidence="2 3">
    <name>pHALHY01</name>
</geneLocation>
<dbReference type="KEGG" id="hhy:Halhy_6591"/>
<reference key="2">
    <citation type="submission" date="2011-04" db="EMBL/GenBank/DDBJ databases">
        <title>Complete sequence of plasmid 1 of Haliscomenobacter hydrossis DSM 1100.</title>
        <authorList>
            <consortium name="US DOE Joint Genome Institute (JGI-PGF)"/>
            <person name="Lucas S."/>
            <person name="Han J."/>
            <person name="Lapidus A."/>
            <person name="Bruce D."/>
            <person name="Goodwin L."/>
            <person name="Pitluck S."/>
            <person name="Peters L."/>
            <person name="Kyrpides N."/>
            <person name="Mavromatis K."/>
            <person name="Ivanova N."/>
            <person name="Ovchinnikova G."/>
            <person name="Pagani I."/>
            <person name="Daligault H."/>
            <person name="Detter J.C."/>
            <person name="Han C."/>
            <person name="Land M."/>
            <person name="Hauser L."/>
            <person name="Markowitz V."/>
            <person name="Cheng J.-F."/>
            <person name="Hugenholtz P."/>
            <person name="Woyke T."/>
            <person name="Wu D."/>
            <person name="Verbarg S."/>
            <person name="Frueling A."/>
            <person name="Brambilla E."/>
            <person name="Klenk H.-P."/>
            <person name="Eisen J.A."/>
        </authorList>
    </citation>
    <scope>NUCLEOTIDE SEQUENCE</scope>
    <source>
        <strain>DSM 1100</strain>
    </source>
</reference>
<evidence type="ECO:0000259" key="1">
    <source>
        <dbReference type="SMART" id="SM01040"/>
    </source>
</evidence>
<dbReference type="HOGENOM" id="CLU_1029133_0_0_10"/>
<dbReference type="OrthoDB" id="9814400at2"/>
<dbReference type="SMART" id="SM01040">
    <property type="entry name" value="Bro-N"/>
    <property type="match status" value="1"/>
</dbReference>
<dbReference type="InterPro" id="IPR003497">
    <property type="entry name" value="BRO_N_domain"/>
</dbReference>
<proteinExistence type="predicted"/>
<accession>F4L7P9</accession>
<sequence>MEPKDKIVVFESKQVRRIWHNEEWWFAVMDVIEVLTESSNPSVYWRVLKKRLLDEGSNQTVTKCNGLKLKAADGKMRVTDCANTETLFRIIQSIPSPKAEPFKQWLAKVGYERIQEIENPELAAERARQYYRDLGYDEAWIDTRLKSIDTRGRLTDEWKDRGVKEGLEFSILTAEIAKATFGLAPSEHKKVKGLKHENLRDHMNPLELIFTMLGEETTRQEAVDRDALGFEENKEAAIDGGTAAGAALATYEEKTGKKVVSAKNFKAQIAEAKQKQKLLDGESKEEIVE</sequence>
<protein>
    <recommendedName>
        <fullName evidence="1">Bro-N domain-containing protein</fullName>
    </recommendedName>
</protein>